<dbReference type="RefSeq" id="WP_377531599.1">
    <property type="nucleotide sequence ID" value="NZ_JBHTLD010000242.1"/>
</dbReference>
<dbReference type="PANTHER" id="PTHR43031:SF1">
    <property type="entry name" value="PYRIDINE NUCLEOTIDE-DISULPHIDE OXIDOREDUCTASE"/>
    <property type="match status" value="1"/>
</dbReference>
<accession>A0ABW3STN9</accession>
<dbReference type="PANTHER" id="PTHR43031">
    <property type="entry name" value="FAD-DEPENDENT OXIDOREDUCTASE"/>
    <property type="match status" value="1"/>
</dbReference>
<reference evidence="4" key="1">
    <citation type="journal article" date="2019" name="Int. J. Syst. Evol. Microbiol.">
        <title>The Global Catalogue of Microorganisms (GCM) 10K type strain sequencing project: providing services to taxonomists for standard genome sequencing and annotation.</title>
        <authorList>
            <consortium name="The Broad Institute Genomics Platform"/>
            <consortium name="The Broad Institute Genome Sequencing Center for Infectious Disease"/>
            <person name="Wu L."/>
            <person name="Ma J."/>
        </authorList>
    </citation>
    <scope>NUCLEOTIDE SEQUENCE [LARGE SCALE GENOMIC DNA]</scope>
    <source>
        <strain evidence="4">JCM 31319</strain>
    </source>
</reference>
<dbReference type="PROSITE" id="PS51257">
    <property type="entry name" value="PROKAR_LIPOPROTEIN"/>
    <property type="match status" value="1"/>
</dbReference>
<evidence type="ECO:0000313" key="4">
    <source>
        <dbReference type="Proteomes" id="UP001597094"/>
    </source>
</evidence>
<feature type="chain" id="PRO_5046125861" evidence="1">
    <location>
        <begin position="24"/>
        <end position="133"/>
    </location>
</feature>
<dbReference type="Gene3D" id="3.40.250.10">
    <property type="entry name" value="Rhodanese-like domain"/>
    <property type="match status" value="1"/>
</dbReference>
<dbReference type="InterPro" id="IPR050229">
    <property type="entry name" value="GlpE_sulfurtransferase"/>
</dbReference>
<proteinExistence type="predicted"/>
<dbReference type="Pfam" id="PF00581">
    <property type="entry name" value="Rhodanese"/>
    <property type="match status" value="1"/>
</dbReference>
<dbReference type="PROSITE" id="PS50206">
    <property type="entry name" value="RHODANESE_3"/>
    <property type="match status" value="1"/>
</dbReference>
<dbReference type="InterPro" id="IPR001763">
    <property type="entry name" value="Rhodanese-like_dom"/>
</dbReference>
<keyword evidence="1" id="KW-0732">Signal</keyword>
<dbReference type="CDD" id="cd00158">
    <property type="entry name" value="RHOD"/>
    <property type="match status" value="1"/>
</dbReference>
<feature type="signal peptide" evidence="1">
    <location>
        <begin position="1"/>
        <end position="23"/>
    </location>
</feature>
<protein>
    <submittedName>
        <fullName evidence="3">Rhodanese-like domain-containing protein</fullName>
    </submittedName>
</protein>
<keyword evidence="4" id="KW-1185">Reference proteome</keyword>
<evidence type="ECO:0000259" key="2">
    <source>
        <dbReference type="PROSITE" id="PS50206"/>
    </source>
</evidence>
<comment type="caution">
    <text evidence="3">The sequence shown here is derived from an EMBL/GenBank/DDBJ whole genome shotgun (WGS) entry which is preliminary data.</text>
</comment>
<gene>
    <name evidence="3" type="ORF">ACFQ2O_18840</name>
</gene>
<name>A0ABW3STN9_9BACT</name>
<feature type="domain" description="Rhodanese" evidence="2">
    <location>
        <begin position="40"/>
        <end position="129"/>
    </location>
</feature>
<organism evidence="3 4">
    <name type="scientific">Pontibacter rugosus</name>
    <dbReference type="NCBI Taxonomy" id="1745966"/>
    <lineage>
        <taxon>Bacteria</taxon>
        <taxon>Pseudomonadati</taxon>
        <taxon>Bacteroidota</taxon>
        <taxon>Cytophagia</taxon>
        <taxon>Cytophagales</taxon>
        <taxon>Hymenobacteraceae</taxon>
        <taxon>Pontibacter</taxon>
    </lineage>
</organism>
<evidence type="ECO:0000313" key="3">
    <source>
        <dbReference type="EMBL" id="MFD1188278.1"/>
    </source>
</evidence>
<sequence>MKLLSIAILATVLFSCTSTQPSASTEVKNMNPYEFRDQNLHSKTVLVDVRTPEEFATGHLEGSLNADLRGGEFEKEMQNWNKAKTYYLYCASGNRSSQAAELMKQAGFRTIINIGAYKDLKEAGLPTETGNQQ</sequence>
<dbReference type="InterPro" id="IPR036873">
    <property type="entry name" value="Rhodanese-like_dom_sf"/>
</dbReference>
<dbReference type="Proteomes" id="UP001597094">
    <property type="component" value="Unassembled WGS sequence"/>
</dbReference>
<evidence type="ECO:0000256" key="1">
    <source>
        <dbReference type="SAM" id="SignalP"/>
    </source>
</evidence>
<dbReference type="SMART" id="SM00450">
    <property type="entry name" value="RHOD"/>
    <property type="match status" value="1"/>
</dbReference>
<dbReference type="EMBL" id="JBHTLD010000242">
    <property type="protein sequence ID" value="MFD1188278.1"/>
    <property type="molecule type" value="Genomic_DNA"/>
</dbReference>
<dbReference type="SUPFAM" id="SSF52821">
    <property type="entry name" value="Rhodanese/Cell cycle control phosphatase"/>
    <property type="match status" value="1"/>
</dbReference>